<sequence length="78" mass="8305">MQACGCGEDQIPWMLAKFGFLGTAGLVLTGLVVMMLAGWALGAVVWFLRRRVRDGGGEARSGSGTGLAGFTWRDDEEP</sequence>
<evidence type="ECO:0000256" key="2">
    <source>
        <dbReference type="SAM" id="Phobius"/>
    </source>
</evidence>
<keyword evidence="2" id="KW-0472">Membrane</keyword>
<organism evidence="3">
    <name type="scientific">Streptomyces sp. R21</name>
    <dbReference type="NCBI Taxonomy" id="3238627"/>
    <lineage>
        <taxon>Bacteria</taxon>
        <taxon>Bacillati</taxon>
        <taxon>Actinomycetota</taxon>
        <taxon>Actinomycetes</taxon>
        <taxon>Kitasatosporales</taxon>
        <taxon>Streptomycetaceae</taxon>
        <taxon>Streptomyces</taxon>
    </lineage>
</organism>
<dbReference type="RefSeq" id="WP_369233691.1">
    <property type="nucleotide sequence ID" value="NZ_CP163435.1"/>
</dbReference>
<keyword evidence="2" id="KW-1133">Transmembrane helix</keyword>
<gene>
    <name evidence="3" type="ORF">AB5J56_17595</name>
</gene>
<feature type="region of interest" description="Disordered" evidence="1">
    <location>
        <begin position="55"/>
        <end position="78"/>
    </location>
</feature>
<protein>
    <submittedName>
        <fullName evidence="3">Uncharacterized protein</fullName>
    </submittedName>
</protein>
<feature type="transmembrane region" description="Helical" evidence="2">
    <location>
        <begin position="20"/>
        <end position="48"/>
    </location>
</feature>
<proteinExistence type="predicted"/>
<dbReference type="EMBL" id="CP163435">
    <property type="protein sequence ID" value="XDQ26407.1"/>
    <property type="molecule type" value="Genomic_DNA"/>
</dbReference>
<reference evidence="3" key="1">
    <citation type="submission" date="2024-07" db="EMBL/GenBank/DDBJ databases">
        <authorList>
            <person name="Yu S.T."/>
        </authorList>
    </citation>
    <scope>NUCLEOTIDE SEQUENCE</scope>
    <source>
        <strain evidence="3">R21</strain>
    </source>
</reference>
<keyword evidence="2" id="KW-0812">Transmembrane</keyword>
<evidence type="ECO:0000256" key="1">
    <source>
        <dbReference type="SAM" id="MobiDB-lite"/>
    </source>
</evidence>
<name>A0AB39P8I5_9ACTN</name>
<dbReference type="AlphaFoldDB" id="A0AB39P8I5"/>
<accession>A0AB39P8I5</accession>
<evidence type="ECO:0000313" key="3">
    <source>
        <dbReference type="EMBL" id="XDQ26407.1"/>
    </source>
</evidence>